<keyword evidence="3" id="KW-0547">Nucleotide-binding</keyword>
<evidence type="ECO:0000256" key="5">
    <source>
        <dbReference type="ARBA" id="ARBA00022917"/>
    </source>
</evidence>
<protein>
    <recommendedName>
        <fullName evidence="1">proline--tRNA ligase</fullName>
        <ecNumber evidence="1">6.1.1.15</ecNumber>
    </recommendedName>
</protein>
<gene>
    <name evidence="8" type="ORF">OESDEN_08238</name>
</gene>
<evidence type="ECO:0000313" key="8">
    <source>
        <dbReference type="EMBL" id="KHJ91883.1"/>
    </source>
</evidence>
<dbReference type="GO" id="GO:0006433">
    <property type="term" value="P:prolyl-tRNA aminoacylation"/>
    <property type="evidence" value="ECO:0007669"/>
    <property type="project" value="InterPro"/>
</dbReference>
<dbReference type="GO" id="GO:0005524">
    <property type="term" value="F:ATP binding"/>
    <property type="evidence" value="ECO:0007669"/>
    <property type="project" value="UniProtKB-KW"/>
</dbReference>
<dbReference type="Pfam" id="PF03129">
    <property type="entry name" value="HGTP_anticodon"/>
    <property type="match status" value="1"/>
</dbReference>
<dbReference type="PANTHER" id="PTHR43382:SF2">
    <property type="entry name" value="BIFUNCTIONAL GLUTAMATE_PROLINE--TRNA LIGASE"/>
    <property type="match status" value="1"/>
</dbReference>
<dbReference type="EC" id="6.1.1.15" evidence="1"/>
<dbReference type="GO" id="GO:0005737">
    <property type="term" value="C:cytoplasm"/>
    <property type="evidence" value="ECO:0007669"/>
    <property type="project" value="InterPro"/>
</dbReference>
<keyword evidence="9" id="KW-1185">Reference proteome</keyword>
<dbReference type="InterPro" id="IPR036621">
    <property type="entry name" value="Anticodon-bd_dom_sf"/>
</dbReference>
<dbReference type="InterPro" id="IPR004499">
    <property type="entry name" value="Pro-tRNA-ligase_IIa_arc-type"/>
</dbReference>
<evidence type="ECO:0000256" key="1">
    <source>
        <dbReference type="ARBA" id="ARBA00012831"/>
    </source>
</evidence>
<sequence length="133" mass="14997">MVMIHADDNGLVLPPRVAAIQAIILPVGITAQTTDEQRNHLMESADEIAKMLVEADVRAEADLRDNYSPGWKFNHWELKGVPIRIEIGPKDVAADQVTAVLRYNGKKLAIKRADLVSEIKRLLEMIHEEMYNK</sequence>
<dbReference type="Gene3D" id="3.40.50.800">
    <property type="entry name" value="Anticodon-binding domain"/>
    <property type="match status" value="1"/>
</dbReference>
<dbReference type="GO" id="GO:0017101">
    <property type="term" value="C:aminoacyl-tRNA synthetase multienzyme complex"/>
    <property type="evidence" value="ECO:0007669"/>
    <property type="project" value="TreeGrafter"/>
</dbReference>
<keyword evidence="5" id="KW-0648">Protein biosynthesis</keyword>
<dbReference type="FunFam" id="3.40.50.800:FF:000005">
    <property type="entry name" value="bifunctional glutamate/proline--tRNA ligase"/>
    <property type="match status" value="1"/>
</dbReference>
<dbReference type="GO" id="GO:0004827">
    <property type="term" value="F:proline-tRNA ligase activity"/>
    <property type="evidence" value="ECO:0007669"/>
    <property type="project" value="UniProtKB-EC"/>
</dbReference>
<feature type="domain" description="Anticodon-binding" evidence="7">
    <location>
        <begin position="21"/>
        <end position="121"/>
    </location>
</feature>
<dbReference type="PANTHER" id="PTHR43382">
    <property type="entry name" value="PROLYL-TRNA SYNTHETASE"/>
    <property type="match status" value="1"/>
</dbReference>
<organism evidence="8 9">
    <name type="scientific">Oesophagostomum dentatum</name>
    <name type="common">Nodular worm</name>
    <dbReference type="NCBI Taxonomy" id="61180"/>
    <lineage>
        <taxon>Eukaryota</taxon>
        <taxon>Metazoa</taxon>
        <taxon>Ecdysozoa</taxon>
        <taxon>Nematoda</taxon>
        <taxon>Chromadorea</taxon>
        <taxon>Rhabditida</taxon>
        <taxon>Rhabditina</taxon>
        <taxon>Rhabditomorpha</taxon>
        <taxon>Strongyloidea</taxon>
        <taxon>Strongylidae</taxon>
        <taxon>Oesophagostomum</taxon>
    </lineage>
</organism>
<evidence type="ECO:0000313" key="9">
    <source>
        <dbReference type="Proteomes" id="UP000053660"/>
    </source>
</evidence>
<evidence type="ECO:0000256" key="6">
    <source>
        <dbReference type="ARBA" id="ARBA00023146"/>
    </source>
</evidence>
<name>A0A0B1T2T7_OESDE</name>
<dbReference type="OrthoDB" id="1350766at2759"/>
<keyword evidence="4" id="KW-0067">ATP-binding</keyword>
<evidence type="ECO:0000256" key="3">
    <source>
        <dbReference type="ARBA" id="ARBA00022741"/>
    </source>
</evidence>
<evidence type="ECO:0000256" key="4">
    <source>
        <dbReference type="ARBA" id="ARBA00022840"/>
    </source>
</evidence>
<proteinExistence type="predicted"/>
<evidence type="ECO:0000259" key="7">
    <source>
        <dbReference type="Pfam" id="PF03129"/>
    </source>
</evidence>
<dbReference type="SUPFAM" id="SSF52954">
    <property type="entry name" value="Class II aaRS ABD-related"/>
    <property type="match status" value="1"/>
</dbReference>
<keyword evidence="2" id="KW-0436">Ligase</keyword>
<dbReference type="AlphaFoldDB" id="A0A0B1T2T7"/>
<dbReference type="EMBL" id="KN551736">
    <property type="protein sequence ID" value="KHJ91883.1"/>
    <property type="molecule type" value="Genomic_DNA"/>
</dbReference>
<reference evidence="8 9" key="1">
    <citation type="submission" date="2014-03" db="EMBL/GenBank/DDBJ databases">
        <title>Draft genome of the hookworm Oesophagostomum dentatum.</title>
        <authorList>
            <person name="Mitreva M."/>
        </authorList>
    </citation>
    <scope>NUCLEOTIDE SEQUENCE [LARGE SCALE GENOMIC DNA]</scope>
    <source>
        <strain evidence="8 9">OD-Hann</strain>
    </source>
</reference>
<keyword evidence="6" id="KW-0030">Aminoacyl-tRNA synthetase</keyword>
<dbReference type="InterPro" id="IPR004154">
    <property type="entry name" value="Anticodon-bd"/>
</dbReference>
<evidence type="ECO:0000256" key="2">
    <source>
        <dbReference type="ARBA" id="ARBA00022598"/>
    </source>
</evidence>
<dbReference type="Proteomes" id="UP000053660">
    <property type="component" value="Unassembled WGS sequence"/>
</dbReference>
<accession>A0A0B1T2T7</accession>